<dbReference type="Gene3D" id="1.10.10.10">
    <property type="entry name" value="Winged helix-like DNA-binding domain superfamily/Winged helix DNA-binding domain"/>
    <property type="match status" value="1"/>
</dbReference>
<feature type="domain" description="Smf/DprA SLOG" evidence="2">
    <location>
        <begin position="83"/>
        <end position="296"/>
    </location>
</feature>
<keyword evidence="5" id="KW-1185">Reference proteome</keyword>
<dbReference type="Pfam" id="PF17782">
    <property type="entry name" value="WHD_DprA"/>
    <property type="match status" value="1"/>
</dbReference>
<comment type="similarity">
    <text evidence="1">Belongs to the DprA/Smf family.</text>
</comment>
<evidence type="ECO:0000256" key="1">
    <source>
        <dbReference type="ARBA" id="ARBA00006525"/>
    </source>
</evidence>
<evidence type="ECO:0000313" key="5">
    <source>
        <dbReference type="Proteomes" id="UP000678679"/>
    </source>
</evidence>
<dbReference type="Gene3D" id="3.40.50.450">
    <property type="match status" value="1"/>
</dbReference>
<dbReference type="InterPro" id="IPR010994">
    <property type="entry name" value="RuvA_2-like"/>
</dbReference>
<dbReference type="SUPFAM" id="SSF47781">
    <property type="entry name" value="RuvA domain 2-like"/>
    <property type="match status" value="1"/>
</dbReference>
<dbReference type="InterPro" id="IPR003488">
    <property type="entry name" value="DprA"/>
</dbReference>
<evidence type="ECO:0000259" key="2">
    <source>
        <dbReference type="Pfam" id="PF02481"/>
    </source>
</evidence>
<dbReference type="KEGG" id="fya:KMW28_11105"/>
<dbReference type="NCBIfam" id="TIGR00732">
    <property type="entry name" value="dprA"/>
    <property type="match status" value="1"/>
</dbReference>
<dbReference type="PANTHER" id="PTHR43022">
    <property type="entry name" value="PROTEIN SMF"/>
    <property type="match status" value="1"/>
</dbReference>
<dbReference type="Pfam" id="PF02481">
    <property type="entry name" value="DNA_processg_A"/>
    <property type="match status" value="1"/>
</dbReference>
<protein>
    <submittedName>
        <fullName evidence="4">DNA-processing protein DprA</fullName>
    </submittedName>
</protein>
<organism evidence="4 5">
    <name type="scientific">Flammeovirga yaeyamensis</name>
    <dbReference type="NCBI Taxonomy" id="367791"/>
    <lineage>
        <taxon>Bacteria</taxon>
        <taxon>Pseudomonadati</taxon>
        <taxon>Bacteroidota</taxon>
        <taxon>Cytophagia</taxon>
        <taxon>Cytophagales</taxon>
        <taxon>Flammeovirgaceae</taxon>
        <taxon>Flammeovirga</taxon>
    </lineage>
</organism>
<feature type="domain" description="DprA winged helix" evidence="3">
    <location>
        <begin position="313"/>
        <end position="367"/>
    </location>
</feature>
<sequence length="372" mass="41256">MTITESKFYELWLNNIQGIGGATSKLLISHLGSAEDVFKSSPTQLKKVSGIGEHTIHSIGISKKYLKKIDLEVQKIESANVRVLSYTDDEFPKRLKYQKDSPYLIYVKGKAKGLYAKKTIGIVGSRSANYYGKSVTNKLIEDLSKFKDIAVISGLAYGIDIQAHKSSLSNNVGTIGVMANGLNKVYPSMHKNTAIEMIKDDNSGLITENLMDAEPDGPKFPARNRIIAGLSDVIIVIQGKKKGGALITADIANSYHKEVFAVPGQVNDELAEGCNNLIKYQKARIYTSADDIIKMMNWDIQEKNNTQKTLFDTSDLSKDELSIVDLLKENEYHIEELAIQLQTPIPKLSGFLLQLELRGIIRLKPGNIYSLK</sequence>
<dbReference type="Proteomes" id="UP000678679">
    <property type="component" value="Chromosome 1"/>
</dbReference>
<dbReference type="SUPFAM" id="SSF102405">
    <property type="entry name" value="MCP/YpsA-like"/>
    <property type="match status" value="1"/>
</dbReference>
<dbReference type="Pfam" id="PF14520">
    <property type="entry name" value="HHH_5"/>
    <property type="match status" value="1"/>
</dbReference>
<dbReference type="PANTHER" id="PTHR43022:SF1">
    <property type="entry name" value="PROTEIN SMF"/>
    <property type="match status" value="1"/>
</dbReference>
<evidence type="ECO:0000259" key="3">
    <source>
        <dbReference type="Pfam" id="PF17782"/>
    </source>
</evidence>
<dbReference type="EMBL" id="CP076132">
    <property type="protein sequence ID" value="QWG00199.1"/>
    <property type="molecule type" value="Genomic_DNA"/>
</dbReference>
<dbReference type="RefSeq" id="WP_169663357.1">
    <property type="nucleotide sequence ID" value="NZ_CP076132.1"/>
</dbReference>
<dbReference type="InterPro" id="IPR041614">
    <property type="entry name" value="DprA_WH"/>
</dbReference>
<gene>
    <name evidence="4" type="primary">dprA</name>
    <name evidence="4" type="ORF">KMW28_11105</name>
</gene>
<dbReference type="InterPro" id="IPR036388">
    <property type="entry name" value="WH-like_DNA-bd_sf"/>
</dbReference>
<accession>A0AAX1MY68</accession>
<dbReference type="InterPro" id="IPR057666">
    <property type="entry name" value="DrpA_SLOG"/>
</dbReference>
<evidence type="ECO:0000313" key="4">
    <source>
        <dbReference type="EMBL" id="QWG00199.1"/>
    </source>
</evidence>
<name>A0AAX1MY68_9BACT</name>
<dbReference type="GO" id="GO:0009294">
    <property type="term" value="P:DNA-mediated transformation"/>
    <property type="evidence" value="ECO:0007669"/>
    <property type="project" value="InterPro"/>
</dbReference>
<proteinExistence type="inferred from homology"/>
<reference evidence="4 5" key="1">
    <citation type="submission" date="2021-05" db="EMBL/GenBank/DDBJ databases">
        <title>Comparative genomic studies on the polysaccharide-degrading batcterial strains of the Flammeovirga genus.</title>
        <authorList>
            <person name="Zewei F."/>
            <person name="Zheng Z."/>
            <person name="Yu L."/>
            <person name="Ruyue G."/>
            <person name="Yanhong M."/>
            <person name="Yuanyuan C."/>
            <person name="Jingyan G."/>
            <person name="Wenjun H."/>
        </authorList>
    </citation>
    <scope>NUCLEOTIDE SEQUENCE [LARGE SCALE GENOMIC DNA]</scope>
    <source>
        <strain evidence="4 5">NBRC:100898</strain>
    </source>
</reference>
<dbReference type="AlphaFoldDB" id="A0AAX1MY68"/>